<evidence type="ECO:0000256" key="5">
    <source>
        <dbReference type="ARBA" id="ARBA00022989"/>
    </source>
</evidence>
<evidence type="ECO:0000313" key="11">
    <source>
        <dbReference type="Proteomes" id="UP001258017"/>
    </source>
</evidence>
<dbReference type="Pfam" id="PF14779">
    <property type="entry name" value="BBS1"/>
    <property type="match status" value="1"/>
</dbReference>
<dbReference type="InterPro" id="IPR015943">
    <property type="entry name" value="WD40/YVTN_repeat-like_dom_sf"/>
</dbReference>
<dbReference type="Gene3D" id="2.130.10.10">
    <property type="entry name" value="YVTN repeat-like/Quinoprotein amine dehydrogenase"/>
    <property type="match status" value="1"/>
</dbReference>
<reference evidence="10" key="2">
    <citation type="journal article" date="2023" name="Commun. Biol.">
        <title>Intrasexual cuticular hydrocarbon dimorphism in a wasp sheds light on hydrocarbon biosynthesis genes in Hymenoptera.</title>
        <authorList>
            <person name="Moris V.C."/>
            <person name="Podsiadlowski L."/>
            <person name="Martin S."/>
            <person name="Oeyen J.P."/>
            <person name="Donath A."/>
            <person name="Petersen M."/>
            <person name="Wilbrandt J."/>
            <person name="Misof B."/>
            <person name="Liedtke D."/>
            <person name="Thamm M."/>
            <person name="Scheiner R."/>
            <person name="Schmitt T."/>
            <person name="Niehuis O."/>
        </authorList>
    </citation>
    <scope>NUCLEOTIDE SEQUENCE</scope>
    <source>
        <strain evidence="10">GBR_01_08_01A</strain>
    </source>
</reference>
<dbReference type="Pfam" id="PF23304">
    <property type="entry name" value="GAE_BBS1"/>
    <property type="match status" value="1"/>
</dbReference>
<dbReference type="PANTHER" id="PTHR14319">
    <property type="entry name" value="FIVE-SPAN TRANSMEMBRANE PROTEIN M83"/>
    <property type="match status" value="1"/>
</dbReference>
<evidence type="ECO:0000256" key="7">
    <source>
        <dbReference type="SAM" id="Phobius"/>
    </source>
</evidence>
<accession>A0AAD9S071</accession>
<protein>
    <recommendedName>
        <fullName evidence="8 9">EGF-like domain-containing protein</fullName>
    </recommendedName>
</protein>
<dbReference type="SUPFAM" id="SSF50998">
    <property type="entry name" value="Quinoprotein alcohol dehydrogenase-like"/>
    <property type="match status" value="1"/>
</dbReference>
<gene>
    <name evidence="10" type="ORF">KPH14_001862</name>
</gene>
<evidence type="ECO:0000256" key="2">
    <source>
        <dbReference type="ARBA" id="ARBA00005542"/>
    </source>
</evidence>
<sequence>MHGLRADHNMGGGLGTSRWLEAIWEPSAKIHTLPGGLDMLDVTGDGEARLVSTDLGSVNANSAKIRVYKGSDQITEHNMVDAPCGVAGFYTENGEPRSAVLAAAAGSSVYIFKNMRPFFKYCLPHLEAHPKEREIWHKAGLEEEPNVMTLADDLDSLLKELGASTISPRTLKFLSMDTNLRVSFVEQYRRIPLVKNNAVTALGVIRRDSWNDPACSCLIVGTENGEILVLDPRAFTVMDKHLPKWPPVAFATTGLWAGDGRIIVIGRDGNIGTIRRGSPVKLWEKLGAPAVAISVLTGDGAAVAVMDGTLIGFSKKGVRLWSINVPGIIMDMVSLPVPQSGLALLAVSTAGFGVRIYDGKHHVDTIKTMEPVSAIKYGRMGQEERTMAMVTVSGGLCVKILKRTADFSIRNAVSMAAPFSGGAKFAIPKKTRLFVEQTIRERSEAKKIHNAFQQGFLRLRLIAAKSAVDLLTDCENTGTDPISLEANVLGLGPNYRIQVLITNISDGLSDTGLFIVSREENIEVNPRVVNLPLLPSGIPIPITIDAMLKTRISGRVQILLCKKGKSKPLTQRFFYFRFHCIFLLLFLPGTLCIIPEASQESILQPFKSYSDIAMFHFNVPKEVLRATWQFSAFMDEQNCPQRKVHIHLRQGSYPILPTDNMTFPPNMYPLNNDTIIISTITYFEPKSVAVIPVYGPQAGDWFVAAYLSHWDKKVQQEGLVHTCHYSIGSIALWVQANAIENVPIGYQTTLNTKETSSYYKIYVPSGISTLYVYIWGCNFTVHSFRNVHEPCIKNIALQGRVLPIHNNTHPSNVGNLTMLDSYTFTIPSPYEDSYYYLLVISDSIIEFNIKVSIAECPIKLIEKQFIRQYLDISSFSEKLTQVSTKDLKQLHTYNWSSNRSSSYDVINLYKNQFYIWKVKNSDNFDPEDKCFPRYKLVRVKHSEVFSGTYLLQGREWLTPWLVLMDSYPIIVQFDILPLVDIGGTLDIKIHLEMYKSLAKQLVIVEICVQKGHVPNILDNKMVCEDERLSMNLSSSDKHDESILIPYPQPDTWYIFLQATCYIKNHPVNCEMEEILVSLNIHTRQCVFPGNYSCGYYGICQEIHRGLLAYTACDCFEGYKGWGCTNVVSPNSRTYAIITTLMLTLSNGFFIPAIYLAIKRELYTEGLIYLSTMLSSALYHACDQRVTNYCITKFEVLQYCDFFSSILAFWVTLVAMAELPIRFVPLCHMSGVLIIAFGVQVDRRSLFSILMPLTIGIMIPIGRYIYHSYNLRSWKRPARLSKLLLGLLMVGVGLLLFSLVETEANYQYVHSAWHVIIAISLLFLLPPVREGQLSNSDTKSSNEDSELLNYKDYHDSPVFTVISGQESLVIVPR</sequence>
<keyword evidence="11" id="KW-1185">Reference proteome</keyword>
<keyword evidence="6 7" id="KW-0472">Membrane</keyword>
<dbReference type="Proteomes" id="UP001258017">
    <property type="component" value="Unassembled WGS sequence"/>
</dbReference>
<feature type="transmembrane region" description="Helical" evidence="7">
    <location>
        <begin position="1134"/>
        <end position="1154"/>
    </location>
</feature>
<name>A0AAD9S071_9HYME</name>
<feature type="transmembrane region" description="Helical" evidence="7">
    <location>
        <begin position="1246"/>
        <end position="1265"/>
    </location>
</feature>
<feature type="domain" description="EGF-like" evidence="8 9">
    <location>
        <begin position="1112"/>
        <end position="1123"/>
    </location>
</feature>
<dbReference type="InterPro" id="IPR000742">
    <property type="entry name" value="EGF"/>
</dbReference>
<dbReference type="EMBL" id="JAIFRP010000002">
    <property type="protein sequence ID" value="KAK2589019.1"/>
    <property type="molecule type" value="Genomic_DNA"/>
</dbReference>
<dbReference type="InterPro" id="IPR032728">
    <property type="entry name" value="BBS1_N"/>
</dbReference>
<reference evidence="10" key="1">
    <citation type="submission" date="2021-08" db="EMBL/GenBank/DDBJ databases">
        <authorList>
            <person name="Misof B."/>
            <person name="Oliver O."/>
            <person name="Podsiadlowski L."/>
            <person name="Donath A."/>
            <person name="Peters R."/>
            <person name="Mayer C."/>
            <person name="Rust J."/>
            <person name="Gunkel S."/>
            <person name="Lesny P."/>
            <person name="Martin S."/>
            <person name="Oeyen J.P."/>
            <person name="Petersen M."/>
            <person name="Panagiotis P."/>
            <person name="Wilbrandt J."/>
            <person name="Tanja T."/>
        </authorList>
    </citation>
    <scope>NUCLEOTIDE SEQUENCE</scope>
    <source>
        <strain evidence="10">GBR_01_08_01A</strain>
        <tissue evidence="10">Thorax + abdomen</tissue>
    </source>
</reference>
<evidence type="ECO:0000256" key="6">
    <source>
        <dbReference type="ARBA" id="ARBA00023136"/>
    </source>
</evidence>
<proteinExistence type="inferred from homology"/>
<dbReference type="InterPro" id="IPR021910">
    <property type="entry name" value="NGX6/PGAP6/MYMK"/>
</dbReference>
<evidence type="ECO:0000256" key="3">
    <source>
        <dbReference type="ARBA" id="ARBA00022475"/>
    </source>
</evidence>
<organism evidence="10 11">
    <name type="scientific">Odynerus spinipes</name>
    <dbReference type="NCBI Taxonomy" id="1348599"/>
    <lineage>
        <taxon>Eukaryota</taxon>
        <taxon>Metazoa</taxon>
        <taxon>Ecdysozoa</taxon>
        <taxon>Arthropoda</taxon>
        <taxon>Hexapoda</taxon>
        <taxon>Insecta</taxon>
        <taxon>Pterygota</taxon>
        <taxon>Neoptera</taxon>
        <taxon>Endopterygota</taxon>
        <taxon>Hymenoptera</taxon>
        <taxon>Apocrita</taxon>
        <taxon>Aculeata</taxon>
        <taxon>Vespoidea</taxon>
        <taxon>Vespidae</taxon>
        <taxon>Eumeninae</taxon>
        <taxon>Odynerus</taxon>
    </lineage>
</organism>
<evidence type="ECO:0000259" key="9">
    <source>
        <dbReference type="PROSITE" id="PS01186"/>
    </source>
</evidence>
<dbReference type="PROSITE" id="PS00022">
    <property type="entry name" value="EGF_1"/>
    <property type="match status" value="1"/>
</dbReference>
<evidence type="ECO:0000256" key="4">
    <source>
        <dbReference type="ARBA" id="ARBA00022692"/>
    </source>
</evidence>
<keyword evidence="3" id="KW-1003">Cell membrane</keyword>
<keyword evidence="4 7" id="KW-0812">Transmembrane</keyword>
<keyword evidence="5 7" id="KW-1133">Transmembrane helix</keyword>
<feature type="transmembrane region" description="Helical" evidence="7">
    <location>
        <begin position="1305"/>
        <end position="1324"/>
    </location>
</feature>
<evidence type="ECO:0000259" key="8">
    <source>
        <dbReference type="PROSITE" id="PS00022"/>
    </source>
</evidence>
<dbReference type="InterPro" id="IPR056419">
    <property type="entry name" value="GAE_BBS1"/>
</dbReference>
<comment type="subcellular location">
    <subcellularLocation>
        <location evidence="1">Cell membrane</location>
        <topology evidence="1">Multi-pass membrane protein</topology>
    </subcellularLocation>
</comment>
<dbReference type="PANTHER" id="PTHR14319:SF3">
    <property type="entry name" value="TRANSMEMBRANE PROTEIN-LIKE PROTEIN"/>
    <property type="match status" value="1"/>
</dbReference>
<dbReference type="PROSITE" id="PS01186">
    <property type="entry name" value="EGF_2"/>
    <property type="match status" value="1"/>
</dbReference>
<comment type="similarity">
    <text evidence="2">Belongs to the TMEM8 family.</text>
</comment>
<dbReference type="InterPro" id="IPR011047">
    <property type="entry name" value="Quinoprotein_ADH-like_sf"/>
</dbReference>
<comment type="caution">
    <text evidence="10">The sequence shown here is derived from an EMBL/GenBank/DDBJ whole genome shotgun (WGS) entry which is preliminary data.</text>
</comment>
<feature type="transmembrane region" description="Helical" evidence="7">
    <location>
        <begin position="1195"/>
        <end position="1215"/>
    </location>
</feature>
<evidence type="ECO:0000313" key="10">
    <source>
        <dbReference type="EMBL" id="KAK2589019.1"/>
    </source>
</evidence>
<dbReference type="Pfam" id="PF12036">
    <property type="entry name" value="DUF3522"/>
    <property type="match status" value="1"/>
</dbReference>
<evidence type="ECO:0000256" key="1">
    <source>
        <dbReference type="ARBA" id="ARBA00004651"/>
    </source>
</evidence>
<feature type="transmembrane region" description="Helical" evidence="7">
    <location>
        <begin position="1277"/>
        <end position="1299"/>
    </location>
</feature>
<dbReference type="GO" id="GO:0005886">
    <property type="term" value="C:plasma membrane"/>
    <property type="evidence" value="ECO:0007669"/>
    <property type="project" value="UniProtKB-SubCell"/>
</dbReference>